<dbReference type="InterPro" id="IPR050630">
    <property type="entry name" value="WD_repeat_EMAP"/>
</dbReference>
<evidence type="ECO:0000256" key="10">
    <source>
        <dbReference type="ARBA" id="ARBA00061300"/>
    </source>
</evidence>
<evidence type="ECO:0000256" key="12">
    <source>
        <dbReference type="PROSITE-ProRule" id="PRU00221"/>
    </source>
</evidence>
<dbReference type="GO" id="GO:0005814">
    <property type="term" value="C:centriole"/>
    <property type="evidence" value="ECO:0007669"/>
    <property type="project" value="UniProtKB-SubCell"/>
</dbReference>
<dbReference type="InterPro" id="IPR036322">
    <property type="entry name" value="WD40_repeat_dom_sf"/>
</dbReference>
<keyword evidence="6" id="KW-0677">Repeat</keyword>
<dbReference type="Pfam" id="PF05018">
    <property type="entry name" value="CFA20_dom"/>
    <property type="match status" value="1"/>
</dbReference>
<feature type="domain" description="WDR90 4th beta-propeller" evidence="15">
    <location>
        <begin position="1301"/>
        <end position="1601"/>
    </location>
</feature>
<dbReference type="Pfam" id="PF00400">
    <property type="entry name" value="WD40"/>
    <property type="match status" value="2"/>
</dbReference>
<dbReference type="InterPro" id="IPR011047">
    <property type="entry name" value="Quinoprotein_ADH-like_sf"/>
</dbReference>
<accession>A0A8C8CP46</accession>
<evidence type="ECO:0000256" key="5">
    <source>
        <dbReference type="ARBA" id="ARBA00022701"/>
    </source>
</evidence>
<evidence type="ECO:0000256" key="6">
    <source>
        <dbReference type="ARBA" id="ARBA00022737"/>
    </source>
</evidence>
<evidence type="ECO:0000256" key="8">
    <source>
        <dbReference type="ARBA" id="ARBA00023212"/>
    </source>
</evidence>
<evidence type="ECO:0000256" key="3">
    <source>
        <dbReference type="ARBA" id="ARBA00022490"/>
    </source>
</evidence>
<feature type="domain" description="EML-like first beta-propeller" evidence="17">
    <location>
        <begin position="1016"/>
        <end position="1236"/>
    </location>
</feature>
<feature type="transmembrane region" description="Helical" evidence="13">
    <location>
        <begin position="835"/>
        <end position="855"/>
    </location>
</feature>
<dbReference type="InterPro" id="IPR015943">
    <property type="entry name" value="WD40/YVTN_repeat-like_dom_sf"/>
</dbReference>
<dbReference type="PROSITE" id="PS50294">
    <property type="entry name" value="WD_REPEATS_REGION"/>
    <property type="match status" value="2"/>
</dbReference>
<comment type="subcellular location">
    <subcellularLocation>
        <location evidence="2">Cytoplasm</location>
        <location evidence="2">Cytoskeleton</location>
        <location evidence="2">Microtubule organizing center</location>
        <location evidence="2">Centrosome</location>
        <location evidence="2">Centriolar satellite</location>
    </subcellularLocation>
    <subcellularLocation>
        <location evidence="1">Cytoplasm</location>
        <location evidence="1">Cytoskeleton</location>
        <location evidence="1">Microtubule organizing center</location>
        <location evidence="1">Centrosome</location>
        <location evidence="1">Centriole</location>
    </subcellularLocation>
</comment>
<evidence type="ECO:0000256" key="7">
    <source>
        <dbReference type="ARBA" id="ARBA00022794"/>
    </source>
</evidence>
<dbReference type="Gene3D" id="2.130.10.10">
    <property type="entry name" value="YVTN repeat-like/Quinoprotein amine dehydrogenase"/>
    <property type="match status" value="6"/>
</dbReference>
<dbReference type="GO" id="GO:0030030">
    <property type="term" value="P:cell projection organization"/>
    <property type="evidence" value="ECO:0007669"/>
    <property type="project" value="UniProtKB-KW"/>
</dbReference>
<name>A0A8C8CP46_ONCTS</name>
<dbReference type="PROSITE" id="PS50082">
    <property type="entry name" value="WD_REPEATS_2"/>
    <property type="match status" value="2"/>
</dbReference>
<dbReference type="PANTHER" id="PTHR13720">
    <property type="entry name" value="WD-40 REPEAT PROTEIN"/>
    <property type="match status" value="1"/>
</dbReference>
<dbReference type="Proteomes" id="UP000694402">
    <property type="component" value="Unassembled WGS sequence"/>
</dbReference>
<dbReference type="SUPFAM" id="SSF50998">
    <property type="entry name" value="Quinoprotein alcohol dehydrogenase-like"/>
    <property type="match status" value="2"/>
</dbReference>
<dbReference type="PROSITE" id="PS00678">
    <property type="entry name" value="WD_REPEATS_1"/>
    <property type="match status" value="1"/>
</dbReference>
<keyword evidence="19" id="KW-1185">Reference proteome</keyword>
<keyword evidence="8" id="KW-0206">Cytoskeleton</keyword>
<dbReference type="GO" id="GO:0005874">
    <property type="term" value="C:microtubule"/>
    <property type="evidence" value="ECO:0007669"/>
    <property type="project" value="UniProtKB-KW"/>
</dbReference>
<reference evidence="18" key="2">
    <citation type="submission" date="2025-09" db="UniProtKB">
        <authorList>
            <consortium name="Ensembl"/>
        </authorList>
    </citation>
    <scope>IDENTIFICATION</scope>
</reference>
<comment type="function">
    <text evidence="9">Microtubule-binding protein that plays a crucial role in ensuring inner core protein localization within the centriole core, as well as in maintaining the microtubule wall integrity and the overall centriole roundness and stability. Required for efficient primary cilium formation.</text>
</comment>
<dbReference type="SMART" id="SM00320">
    <property type="entry name" value="WD40"/>
    <property type="match status" value="21"/>
</dbReference>
<dbReference type="FunFam" id="2.130.10.10:FF:000522">
    <property type="entry name" value="WD repeat domain 90"/>
    <property type="match status" value="1"/>
</dbReference>
<evidence type="ECO:0000256" key="11">
    <source>
        <dbReference type="ARBA" id="ARBA00070509"/>
    </source>
</evidence>
<dbReference type="Pfam" id="PF23342">
    <property type="entry name" value="WDR90_beta-prop_4th"/>
    <property type="match status" value="1"/>
</dbReference>
<dbReference type="FunFam" id="2.130.10.10:FF:001417">
    <property type="entry name" value="WD repeat domain 90"/>
    <property type="match status" value="1"/>
</dbReference>
<keyword evidence="13" id="KW-1133">Transmembrane helix</keyword>
<dbReference type="GO" id="GO:0034451">
    <property type="term" value="C:centriolar satellite"/>
    <property type="evidence" value="ECO:0007669"/>
    <property type="project" value="UniProtKB-SubCell"/>
</dbReference>
<dbReference type="Ensembl" id="ENSOTST00005014766.2">
    <property type="protein sequence ID" value="ENSOTSP00005013514.2"/>
    <property type="gene ID" value="ENSOTSG00005006734.2"/>
</dbReference>
<comment type="similarity">
    <text evidence="10">Belongs to the WD repeat WDR90/POC16 family.</text>
</comment>
<dbReference type="InterPro" id="IPR001680">
    <property type="entry name" value="WD40_rpt"/>
</dbReference>
<dbReference type="InterPro" id="IPR055440">
    <property type="entry name" value="Beta-prop_WDR90_4th"/>
</dbReference>
<keyword evidence="13" id="KW-0472">Membrane</keyword>
<feature type="domain" description="CFA20" evidence="14">
    <location>
        <begin position="1"/>
        <end position="179"/>
    </location>
</feature>
<evidence type="ECO:0000259" key="14">
    <source>
        <dbReference type="Pfam" id="PF05018"/>
    </source>
</evidence>
<reference evidence="18" key="1">
    <citation type="submission" date="2025-08" db="UniProtKB">
        <authorList>
            <consortium name="Ensembl"/>
        </authorList>
    </citation>
    <scope>IDENTIFICATION</scope>
</reference>
<feature type="domain" description="WDR90/POC16 second beta-propeller" evidence="16">
    <location>
        <begin position="711"/>
        <end position="839"/>
    </location>
</feature>
<dbReference type="Pfam" id="PF23409">
    <property type="entry name" value="Beta-prop_EML"/>
    <property type="match status" value="1"/>
</dbReference>
<gene>
    <name evidence="18" type="primary">WDR90</name>
</gene>
<evidence type="ECO:0000256" key="1">
    <source>
        <dbReference type="ARBA" id="ARBA00004114"/>
    </source>
</evidence>
<proteinExistence type="inferred from homology"/>
<dbReference type="GeneTree" id="ENSGT00940000160173"/>
<evidence type="ECO:0000313" key="19">
    <source>
        <dbReference type="Proteomes" id="UP000694402"/>
    </source>
</evidence>
<dbReference type="InterPro" id="IPR019775">
    <property type="entry name" value="WD40_repeat_CS"/>
</dbReference>
<keyword evidence="5" id="KW-0493">Microtubule</keyword>
<dbReference type="InterPro" id="IPR007714">
    <property type="entry name" value="CFA20_dom"/>
</dbReference>
<evidence type="ECO:0000256" key="4">
    <source>
        <dbReference type="ARBA" id="ARBA00022574"/>
    </source>
</evidence>
<dbReference type="Pfam" id="PF23393">
    <property type="entry name" value="Beta-prop_WDR90_POC16_2nd"/>
    <property type="match status" value="2"/>
</dbReference>
<dbReference type="InterPro" id="IPR055439">
    <property type="entry name" value="Beta-prop_EML_1st"/>
</dbReference>
<keyword evidence="13" id="KW-0812">Transmembrane</keyword>
<protein>
    <recommendedName>
        <fullName evidence="11">WD repeat-containing protein 90</fullName>
    </recommendedName>
</protein>
<evidence type="ECO:0000256" key="13">
    <source>
        <dbReference type="SAM" id="Phobius"/>
    </source>
</evidence>
<keyword evidence="4 12" id="KW-0853">WD repeat</keyword>
<feature type="repeat" description="WD" evidence="12">
    <location>
        <begin position="1295"/>
        <end position="1336"/>
    </location>
</feature>
<evidence type="ECO:0000256" key="9">
    <source>
        <dbReference type="ARBA" id="ARBA00060089"/>
    </source>
</evidence>
<keyword evidence="7" id="KW-0970">Cilium biogenesis/degradation</keyword>
<sequence length="1603" mass="176456">MTSRVWQHPYVNIFKHMRVEEWKKTSREGDVTTYMDKTLMCSVFRIRGSIPASNYILLPKTSTQSLGLTGRYLYLLFRPSPAKHFVVHMDIAAEEGQVIRVSFSNLFKEFKSTATWLQFPFLCGAAKGLVGPAPSTVRWTCLMMDLQYILSVYLNRRHSHLKTVKLCANMSVKNMFTSDLVLDPGVSFNEAKQAGLASSLGTGPMPREMSFPVPKGGSWHDLYDYIRWVKLHPDPILRLNRIIGFGGATMKCALWTKSGDTVVYPCHAIIVSMKISSGQQRFFIGHTDKVSALTFNGNSTVLASAQTGIQSVVRVWNYLKTNCLAMFKTHAHSLSSLSFSYSGGVLCGVGKDGHSKTMVVVWNTLRVTKGGEVSVLAKAHTDVDIQTMKIAFFDDTRMVSCGRDNVRLWRVRSGALRSCPVNLVEYHALDFTDVAFEEGHSADREFASSRSGHILEIDYGSVAIKNVRRLLPAQQPHAQRREKQTFGMGLGIAVNSISVSSAFCATGSEDGFLRLWPLDFSTVFLEAEHEGPVSLVSVSDDGLSVMAATTSGNLGYLDVSSRGYSTLMRSHTDGVLGFSVDGIRRRITTASCDRTVRVWDMDSMQQLYDFVSEDTPCSVAFHPSLQVFSCGSSSGLVRVFDIASAKLLAEHRQHRGEVVGLAFSPDGEFMYSAGSLGSLALYNSSQEDHHVLRVLGELTLTTTHTIQLELVELLLRVDVSILDVESTTLDSALKVCFSPASTGHLLVTTSANKILWISANTGRLLREVSKVHKHQCSSLAVSEDGRFLLTAGHNAVKVWDYNDIPSQMFIGHSQPIRQVNFAPDQMAVVSVGDAIFFWDFLSCLSVCMSCLSVNGRLLSNGMPRRTAPLPTSPPPCLDISSIDRIGQGEYRCSFFHSLFLRFGLNTFRMRYICMCIYVCMHVCMYVCYFVVCYTDSLKVEKPVRPDCYKHFTPRFKTSTLDQSTATPELGEEGLRLKAVIGYNGNGRANMVWNPETGLFAYSCGCVVVVENLHTGSQRHWLGHTEEISCLAVTNDAQTVASAAGGSGGSRSLICIWNVQDGTCSNTISYHQGAVQALSFSRDDFFFLTVGDFTDPEVALWSTRTYQLLSRVSVSGPLHDVAFSPSAASQLACVGSHGLYFCNTHTQGLDVELKVQRVCVPEEVGNVELTALCYNANSILFTGTNSGHVCAWDCNTQRCFMTWEADQGEIGVLLCRGNRLLTGSNTRRLRLWGVAASCEIHRLGSSALVLLEQEMMLDGTVVSAAFDDVMDMGIVGTTAGTLWYINWVDNTSIRLISGHKSKVNDVVFSPDESHFATCGEDGSVRVWTAPNNELVVQFQVLNQSCGSACWSPSKGGACVVGGYSDGTLRIFRLASSEMELKLHPHPVAVTAIQYSANGQVILSAGRDGLMAVSSPVTGLTVRLISDHKGAPITTIQCVKKQYKEFGLEGNEMWLAASADRRVSVWAADWMKDKCELLDWLTFPAPSDSLPPSLAAFSPIDPGLVVYTGYGVERELSFYSLAKKRVIKKIALSHWAMCFSLSSKGRLIAVGSKERVLKLIKSSSGRFQDFLHHSDSLQTCRFSPSGKLLFTVAYNEILLWEVRGL</sequence>
<keyword evidence="3" id="KW-0963">Cytoplasm</keyword>
<evidence type="ECO:0000313" key="18">
    <source>
        <dbReference type="Ensembl" id="ENSOTSP00005013514.2"/>
    </source>
</evidence>
<dbReference type="InterPro" id="IPR055441">
    <property type="entry name" value="Beta-prop_WDR90_POC16_2nd"/>
</dbReference>
<evidence type="ECO:0000259" key="17">
    <source>
        <dbReference type="Pfam" id="PF23409"/>
    </source>
</evidence>
<dbReference type="FunFam" id="2.130.10.10:FF:000590">
    <property type="entry name" value="WD repeat domain 90"/>
    <property type="match status" value="1"/>
</dbReference>
<dbReference type="GO" id="GO:0005929">
    <property type="term" value="C:cilium"/>
    <property type="evidence" value="ECO:0007669"/>
    <property type="project" value="UniProtKB-ARBA"/>
</dbReference>
<feature type="domain" description="WDR90/POC16 second beta-propeller" evidence="16">
    <location>
        <begin position="579"/>
        <end position="703"/>
    </location>
</feature>
<evidence type="ECO:0000259" key="15">
    <source>
        <dbReference type="Pfam" id="PF23342"/>
    </source>
</evidence>
<feature type="repeat" description="WD" evidence="12">
    <location>
        <begin position="568"/>
        <end position="609"/>
    </location>
</feature>
<feature type="transmembrane region" description="Helical" evidence="13">
    <location>
        <begin position="911"/>
        <end position="931"/>
    </location>
</feature>
<dbReference type="SUPFAM" id="SSF50978">
    <property type="entry name" value="WD40 repeat-like"/>
    <property type="match status" value="2"/>
</dbReference>
<dbReference type="PANTHER" id="PTHR13720:SF24">
    <property type="entry name" value="WD REPEAT-CONTAINING PROTEIN 90"/>
    <property type="match status" value="1"/>
</dbReference>
<evidence type="ECO:0000256" key="2">
    <source>
        <dbReference type="ARBA" id="ARBA00004607"/>
    </source>
</evidence>
<evidence type="ECO:0000259" key="16">
    <source>
        <dbReference type="Pfam" id="PF23393"/>
    </source>
</evidence>
<organism evidence="18 19">
    <name type="scientific">Oncorhynchus tshawytscha</name>
    <name type="common">Chinook salmon</name>
    <name type="synonym">Salmo tshawytscha</name>
    <dbReference type="NCBI Taxonomy" id="74940"/>
    <lineage>
        <taxon>Eukaryota</taxon>
        <taxon>Metazoa</taxon>
        <taxon>Chordata</taxon>
        <taxon>Craniata</taxon>
        <taxon>Vertebrata</taxon>
        <taxon>Euteleostomi</taxon>
        <taxon>Actinopterygii</taxon>
        <taxon>Neopterygii</taxon>
        <taxon>Teleostei</taxon>
        <taxon>Protacanthopterygii</taxon>
        <taxon>Salmoniformes</taxon>
        <taxon>Salmonidae</taxon>
        <taxon>Salmoninae</taxon>
        <taxon>Oncorhynchus</taxon>
    </lineage>
</organism>